<dbReference type="InterPro" id="IPR049492">
    <property type="entry name" value="BD-FAE-like_dom"/>
</dbReference>
<protein>
    <submittedName>
        <fullName evidence="3">Acetylxylan esterase</fullName>
        <ecNumber evidence="3">3.1.1.72</ecNumber>
    </submittedName>
</protein>
<dbReference type="PANTHER" id="PTHR48081:SF6">
    <property type="entry name" value="PEPTIDASE S9 PROLYL OLIGOPEPTIDASE CATALYTIC DOMAIN-CONTAINING PROTEIN"/>
    <property type="match status" value="1"/>
</dbReference>
<sequence>MTVAMLRENAQNWAIDPDKIAVADFSAEGNLAGQLSVYWKKEWLEKETGYSSEMMKPNIAILAYPMLDCVKASGRTAINAWVNRAMLGEDATEERLKKVSPLYQVNSDVPPTFIWHTTEDTFVPVENSLAYVMELQKNQIPYEVHIYQKGEHGFALGDERTDSMPNHSQVNEQGATWVKLSLGWMRQIGFMK</sequence>
<keyword evidence="1 3" id="KW-0378">Hydrolase</keyword>
<reference evidence="3 4" key="1">
    <citation type="submission" date="2019-07" db="EMBL/GenBank/DDBJ databases">
        <authorList>
            <person name="Hibberd C M."/>
            <person name="Gehrig L. J."/>
            <person name="Chang H.-W."/>
            <person name="Venkatesh S."/>
        </authorList>
    </citation>
    <scope>NUCLEOTIDE SEQUENCE [LARGE SCALE GENOMIC DNA]</scope>
    <source>
        <strain evidence="3">Blautia_luti_SSTS_Bg7063</strain>
    </source>
</reference>
<accession>A0A564W4Z9</accession>
<name>A0A564W4Z9_9FIRM</name>
<dbReference type="SUPFAM" id="SSF53474">
    <property type="entry name" value="alpha/beta-Hydrolases"/>
    <property type="match status" value="1"/>
</dbReference>
<evidence type="ECO:0000313" key="3">
    <source>
        <dbReference type="EMBL" id="VUX39946.1"/>
    </source>
</evidence>
<dbReference type="EMBL" id="CABHNW010000134">
    <property type="protein sequence ID" value="VUX39946.1"/>
    <property type="molecule type" value="Genomic_DNA"/>
</dbReference>
<dbReference type="GO" id="GO:0046555">
    <property type="term" value="F:acetylxylan esterase activity"/>
    <property type="evidence" value="ECO:0007669"/>
    <property type="project" value="UniProtKB-EC"/>
</dbReference>
<proteinExistence type="predicted"/>
<evidence type="ECO:0000259" key="2">
    <source>
        <dbReference type="Pfam" id="PF20434"/>
    </source>
</evidence>
<dbReference type="PANTHER" id="PTHR48081">
    <property type="entry name" value="AB HYDROLASE SUPERFAMILY PROTEIN C4A8.06C"/>
    <property type="match status" value="1"/>
</dbReference>
<feature type="domain" description="BD-FAE-like" evidence="2">
    <location>
        <begin position="3"/>
        <end position="130"/>
    </location>
</feature>
<dbReference type="Proteomes" id="UP000408482">
    <property type="component" value="Unassembled WGS sequence"/>
</dbReference>
<organism evidence="3 4">
    <name type="scientific">Blautia luti</name>
    <dbReference type="NCBI Taxonomy" id="89014"/>
    <lineage>
        <taxon>Bacteria</taxon>
        <taxon>Bacillati</taxon>
        <taxon>Bacillota</taxon>
        <taxon>Clostridia</taxon>
        <taxon>Lachnospirales</taxon>
        <taxon>Lachnospiraceae</taxon>
        <taxon>Blautia</taxon>
    </lineage>
</organism>
<dbReference type="Gene3D" id="3.40.50.1820">
    <property type="entry name" value="alpha/beta hydrolase"/>
    <property type="match status" value="1"/>
</dbReference>
<evidence type="ECO:0000256" key="1">
    <source>
        <dbReference type="ARBA" id="ARBA00022801"/>
    </source>
</evidence>
<dbReference type="Pfam" id="PF20434">
    <property type="entry name" value="BD-FAE"/>
    <property type="match status" value="1"/>
</dbReference>
<dbReference type="AlphaFoldDB" id="A0A564W4Z9"/>
<evidence type="ECO:0000313" key="4">
    <source>
        <dbReference type="Proteomes" id="UP000408482"/>
    </source>
</evidence>
<gene>
    <name evidence="3" type="primary">axeA1_1</name>
    <name evidence="3" type="ORF">RSSSTS7063_00546</name>
</gene>
<keyword evidence="4" id="KW-1185">Reference proteome</keyword>
<dbReference type="InterPro" id="IPR029058">
    <property type="entry name" value="AB_hydrolase_fold"/>
</dbReference>
<dbReference type="InterPro" id="IPR050300">
    <property type="entry name" value="GDXG_lipolytic_enzyme"/>
</dbReference>
<dbReference type="EC" id="3.1.1.72" evidence="3"/>